<accession>A0A3B1ARF9</accession>
<dbReference type="AlphaFoldDB" id="A0A3B1ARF9"/>
<dbReference type="InterPro" id="IPR014942">
    <property type="entry name" value="AbiEii"/>
</dbReference>
<dbReference type="Pfam" id="PF08843">
    <property type="entry name" value="AbiEii"/>
    <property type="match status" value="1"/>
</dbReference>
<gene>
    <name evidence="1" type="ORF">MNBD_GAMMA21-1054</name>
</gene>
<protein>
    <recommendedName>
        <fullName evidence="2">Ync</fullName>
    </recommendedName>
</protein>
<sequence length="259" mass="29174">MSKTIIITNPLLLSGVQQLLDDIKVFPFANDIYFVGGTALQMRLNHRVSFDIDLATPDNTLNRSNITELIDYLRSKGRHVNDILSLVEIENAKNEGHDLRDSQQDFDVDGIKLTLFIVDGSSKEKTILTKDADLQQMENIKVASIDALFKLKSLVLIHRHKSRDMFDLYYLIKNEKYTVENIFECINLYRPTSSTKIAVNHLTSSDFPSTDEGLDATAAGVDIKKIARFFQKGIKNMDSSLLTSNSVDSILSKQEAGDR</sequence>
<reference evidence="1" key="1">
    <citation type="submission" date="2018-06" db="EMBL/GenBank/DDBJ databases">
        <authorList>
            <person name="Zhirakovskaya E."/>
        </authorList>
    </citation>
    <scope>NUCLEOTIDE SEQUENCE</scope>
</reference>
<dbReference type="EMBL" id="UOFR01000038">
    <property type="protein sequence ID" value="VAW96564.1"/>
    <property type="molecule type" value="Genomic_DNA"/>
</dbReference>
<evidence type="ECO:0008006" key="2">
    <source>
        <dbReference type="Google" id="ProtNLM"/>
    </source>
</evidence>
<organism evidence="1">
    <name type="scientific">hydrothermal vent metagenome</name>
    <dbReference type="NCBI Taxonomy" id="652676"/>
    <lineage>
        <taxon>unclassified sequences</taxon>
        <taxon>metagenomes</taxon>
        <taxon>ecological metagenomes</taxon>
    </lineage>
</organism>
<evidence type="ECO:0000313" key="1">
    <source>
        <dbReference type="EMBL" id="VAW96564.1"/>
    </source>
</evidence>
<proteinExistence type="predicted"/>
<name>A0A3B1ARF9_9ZZZZ</name>